<reference evidence="3" key="1">
    <citation type="journal article" date="2021" name="IMA Fungus">
        <title>Genomic characterization of three marine fungi, including Emericellopsis atlantica sp. nov. with signatures of a generalist lifestyle and marine biomass degradation.</title>
        <authorList>
            <person name="Hagestad O.C."/>
            <person name="Hou L."/>
            <person name="Andersen J.H."/>
            <person name="Hansen E.H."/>
            <person name="Altermark B."/>
            <person name="Li C."/>
            <person name="Kuhnert E."/>
            <person name="Cox R.J."/>
            <person name="Crous P.W."/>
            <person name="Spatafora J.W."/>
            <person name="Lail K."/>
            <person name="Amirebrahimi M."/>
            <person name="Lipzen A."/>
            <person name="Pangilinan J."/>
            <person name="Andreopoulos W."/>
            <person name="Hayes R.D."/>
            <person name="Ng V."/>
            <person name="Grigoriev I.V."/>
            <person name="Jackson S.A."/>
            <person name="Sutton T.D.S."/>
            <person name="Dobson A.D.W."/>
            <person name="Rama T."/>
        </authorList>
    </citation>
    <scope>NUCLEOTIDE SEQUENCE</scope>
    <source>
        <strain evidence="3">TRa018bII</strain>
    </source>
</reference>
<feature type="domain" description="DUF7580" evidence="2">
    <location>
        <begin position="353"/>
        <end position="600"/>
    </location>
</feature>
<keyword evidence="4" id="KW-1185">Reference proteome</keyword>
<proteinExistence type="predicted"/>
<feature type="compositionally biased region" description="Low complexity" evidence="1">
    <location>
        <begin position="290"/>
        <end position="306"/>
    </location>
</feature>
<dbReference type="Pfam" id="PF24476">
    <property type="entry name" value="DUF7580"/>
    <property type="match status" value="1"/>
</dbReference>
<dbReference type="Proteomes" id="UP000824998">
    <property type="component" value="Unassembled WGS sequence"/>
</dbReference>
<comment type="caution">
    <text evidence="3">The sequence shown here is derived from an EMBL/GenBank/DDBJ whole genome shotgun (WGS) entry which is preliminary data.</text>
</comment>
<evidence type="ECO:0000313" key="4">
    <source>
        <dbReference type="Proteomes" id="UP000824998"/>
    </source>
</evidence>
<gene>
    <name evidence="3" type="ORF">BJ875DRAFT_543514</name>
</gene>
<dbReference type="InterPro" id="IPR056002">
    <property type="entry name" value="DUF7580"/>
</dbReference>
<accession>A0A9P7YH11</accession>
<protein>
    <recommendedName>
        <fullName evidence="2">DUF7580 domain-containing protein</fullName>
    </recommendedName>
</protein>
<evidence type="ECO:0000256" key="1">
    <source>
        <dbReference type="SAM" id="MobiDB-lite"/>
    </source>
</evidence>
<organism evidence="3 4">
    <name type="scientific">Amylocarpus encephaloides</name>
    <dbReference type="NCBI Taxonomy" id="45428"/>
    <lineage>
        <taxon>Eukaryota</taxon>
        <taxon>Fungi</taxon>
        <taxon>Dikarya</taxon>
        <taxon>Ascomycota</taxon>
        <taxon>Pezizomycotina</taxon>
        <taxon>Leotiomycetes</taxon>
        <taxon>Helotiales</taxon>
        <taxon>Helotiales incertae sedis</taxon>
        <taxon>Amylocarpus</taxon>
    </lineage>
</organism>
<dbReference type="AlphaFoldDB" id="A0A9P7YH11"/>
<sequence>MSGIEVAGLVLGSFPLLKRFRTDFLGFIDAVDIEKQLFDQTIERFLISADVPHEELGLFMNDPDYTGWHDNALVVFLQTRLGPSYPVYMSTIRAMNDTMKDLETVLSLTNGQFDWATEGANRWDYQLKRIQLSFSKRGTKKVASLESNNRKLRDLLNSNEWLDKKRIRHKGASWANVFECIRRHARSVHTAITKGWNCSCTIPHIAALRLEQRSKGGWGSHFVMVFNIVEGQVKINDVPKEVVITVQVDATDAVNSQRNLVLLPDRSQGNIDQLRSDFTLTEKSMLGSLPRSLLRPSDSESTSTSSLGRVKTMFSRKNSSNNCTTISTSNGTELLVSGSTTDLHREIAKSTPRNSIEIRDLCSALWQSDTNSTCCGYITDDQDRKHEILEINEEALAATGCLLVTLEDLLNGKAGLRLNRRQRHQIASILASSLLQLQTTPWLAGKIAKSSVFFLKRGTSIAIDHPYIQHSFVSTKLGEVSPNMPEQGNTRFAARNSLAYLGILLLEPCFGETIESQKIRNSYLGPDGKEYESADPMTLSPADYMTARDWVERVYEEEPDLEHIIRCCVFCAFEERADWSSPKFVQVVYESVVEPLEQIIAKWPST</sequence>
<feature type="region of interest" description="Disordered" evidence="1">
    <location>
        <begin position="290"/>
        <end position="309"/>
    </location>
</feature>
<dbReference type="PANTHER" id="PTHR35186">
    <property type="entry name" value="ANK_REP_REGION DOMAIN-CONTAINING PROTEIN"/>
    <property type="match status" value="1"/>
</dbReference>
<dbReference type="EMBL" id="MU251488">
    <property type="protein sequence ID" value="KAG9233738.1"/>
    <property type="molecule type" value="Genomic_DNA"/>
</dbReference>
<evidence type="ECO:0000313" key="3">
    <source>
        <dbReference type="EMBL" id="KAG9233738.1"/>
    </source>
</evidence>
<dbReference type="OrthoDB" id="3565018at2759"/>
<evidence type="ECO:0000259" key="2">
    <source>
        <dbReference type="Pfam" id="PF24476"/>
    </source>
</evidence>
<dbReference type="PANTHER" id="PTHR35186:SF4">
    <property type="entry name" value="PRION-INHIBITION AND PROPAGATION HELO DOMAIN-CONTAINING PROTEIN"/>
    <property type="match status" value="1"/>
</dbReference>
<name>A0A9P7YH11_9HELO</name>